<comment type="similarity">
    <text evidence="1">Belongs to the calmodulin family.</text>
</comment>
<reference evidence="7" key="1">
    <citation type="submission" date="2023-03" db="EMBL/GenBank/DDBJ databases">
        <authorList>
            <person name="Julca I."/>
        </authorList>
    </citation>
    <scope>NUCLEOTIDE SEQUENCE</scope>
</reference>
<dbReference type="EMBL" id="OX459120">
    <property type="protein sequence ID" value="CAI9099543.1"/>
    <property type="molecule type" value="Genomic_DNA"/>
</dbReference>
<dbReference type="InterPro" id="IPR050230">
    <property type="entry name" value="CALM/Myosin/TropC-like"/>
</dbReference>
<evidence type="ECO:0000256" key="1">
    <source>
        <dbReference type="ARBA" id="ARBA00009763"/>
    </source>
</evidence>
<gene>
    <name evidence="7" type="ORF">OLC1_LOCUS9545</name>
</gene>
<dbReference type="PROSITE" id="PS00018">
    <property type="entry name" value="EF_HAND_1"/>
    <property type="match status" value="1"/>
</dbReference>
<dbReference type="InterPro" id="IPR002048">
    <property type="entry name" value="EF_hand_dom"/>
</dbReference>
<evidence type="ECO:0000256" key="5">
    <source>
        <dbReference type="ARBA" id="ARBA00022837"/>
    </source>
</evidence>
<dbReference type="FunFam" id="1.10.238.10:FF:000003">
    <property type="entry name" value="Calmodulin A"/>
    <property type="match status" value="1"/>
</dbReference>
<dbReference type="GO" id="GO:0016460">
    <property type="term" value="C:myosin II complex"/>
    <property type="evidence" value="ECO:0007669"/>
    <property type="project" value="TreeGrafter"/>
</dbReference>
<dbReference type="SUPFAM" id="SSF47473">
    <property type="entry name" value="EF-hand"/>
    <property type="match status" value="1"/>
</dbReference>
<evidence type="ECO:0000313" key="8">
    <source>
        <dbReference type="Proteomes" id="UP001161247"/>
    </source>
</evidence>
<name>A0AAV1CWM0_OLDCO</name>
<dbReference type="Gene3D" id="1.10.238.10">
    <property type="entry name" value="EF-hand"/>
    <property type="match status" value="2"/>
</dbReference>
<protein>
    <submittedName>
        <fullName evidence="7">OLC1v1036383C1</fullName>
    </submittedName>
</protein>
<feature type="domain" description="EF-hand" evidence="6">
    <location>
        <begin position="172"/>
        <end position="207"/>
    </location>
</feature>
<dbReference type="AlphaFoldDB" id="A0AAV1CWM0"/>
<dbReference type="PROSITE" id="PS50222">
    <property type="entry name" value="EF_HAND_2"/>
    <property type="match status" value="2"/>
</dbReference>
<dbReference type="CDD" id="cd00051">
    <property type="entry name" value="EFh"/>
    <property type="match status" value="1"/>
</dbReference>
<accession>A0AAV1CWM0</accession>
<evidence type="ECO:0000256" key="3">
    <source>
        <dbReference type="ARBA" id="ARBA00022723"/>
    </source>
</evidence>
<evidence type="ECO:0000256" key="2">
    <source>
        <dbReference type="ARBA" id="ARBA00022481"/>
    </source>
</evidence>
<keyword evidence="4" id="KW-0677">Repeat</keyword>
<dbReference type="PANTHER" id="PTHR23048">
    <property type="entry name" value="MYOSIN LIGHT CHAIN 1, 3"/>
    <property type="match status" value="1"/>
</dbReference>
<dbReference type="GO" id="GO:0005509">
    <property type="term" value="F:calcium ion binding"/>
    <property type="evidence" value="ECO:0007669"/>
    <property type="project" value="InterPro"/>
</dbReference>
<dbReference type="Pfam" id="PF13499">
    <property type="entry name" value="EF-hand_7"/>
    <property type="match status" value="2"/>
</dbReference>
<dbReference type="PANTHER" id="PTHR23048:SF53">
    <property type="entry name" value="CALMODULIN"/>
    <property type="match status" value="1"/>
</dbReference>
<sequence>MLWPAHLQSFNPLFSNNPPTDVSKNPAEIHGIDQCGYGSSEFRKRKKREEIDSDGLKKRIHAVAGDWENSVGSNVIKQLAGHLGLTEDSTTDDDVIRISDDELDDNLTKEKDTEELKNIFNLLDKDKDGYITTEELVLLGESPFKVQSMIDRVNPKLGGKIDFPEFLKLMDSSEEQLIKDFEEFDKGQTGFISAEVLRYVMTSFGEEMTGEEVDEMIKDGDADANGQINYKKFLRKICGN</sequence>
<keyword evidence="2" id="KW-0488">Methylation</keyword>
<evidence type="ECO:0000313" key="7">
    <source>
        <dbReference type="EMBL" id="CAI9099543.1"/>
    </source>
</evidence>
<dbReference type="InterPro" id="IPR011992">
    <property type="entry name" value="EF-hand-dom_pair"/>
</dbReference>
<keyword evidence="3" id="KW-0479">Metal-binding</keyword>
<feature type="domain" description="EF-hand" evidence="6">
    <location>
        <begin position="111"/>
        <end position="146"/>
    </location>
</feature>
<proteinExistence type="inferred from homology"/>
<organism evidence="7 8">
    <name type="scientific">Oldenlandia corymbosa var. corymbosa</name>
    <dbReference type="NCBI Taxonomy" id="529605"/>
    <lineage>
        <taxon>Eukaryota</taxon>
        <taxon>Viridiplantae</taxon>
        <taxon>Streptophyta</taxon>
        <taxon>Embryophyta</taxon>
        <taxon>Tracheophyta</taxon>
        <taxon>Spermatophyta</taxon>
        <taxon>Magnoliopsida</taxon>
        <taxon>eudicotyledons</taxon>
        <taxon>Gunneridae</taxon>
        <taxon>Pentapetalae</taxon>
        <taxon>asterids</taxon>
        <taxon>lamiids</taxon>
        <taxon>Gentianales</taxon>
        <taxon>Rubiaceae</taxon>
        <taxon>Rubioideae</taxon>
        <taxon>Spermacoceae</taxon>
        <taxon>Hedyotis-Oldenlandia complex</taxon>
        <taxon>Oldenlandia</taxon>
    </lineage>
</organism>
<dbReference type="SMART" id="SM00054">
    <property type="entry name" value="EFh"/>
    <property type="match status" value="3"/>
</dbReference>
<evidence type="ECO:0000259" key="6">
    <source>
        <dbReference type="PROSITE" id="PS50222"/>
    </source>
</evidence>
<dbReference type="InterPro" id="IPR018247">
    <property type="entry name" value="EF_Hand_1_Ca_BS"/>
</dbReference>
<keyword evidence="5" id="KW-0106">Calcium</keyword>
<dbReference type="Proteomes" id="UP001161247">
    <property type="component" value="Chromosome 3"/>
</dbReference>
<evidence type="ECO:0000256" key="4">
    <source>
        <dbReference type="ARBA" id="ARBA00022737"/>
    </source>
</evidence>
<keyword evidence="8" id="KW-1185">Reference proteome</keyword>